<keyword evidence="4" id="KW-1185">Reference proteome</keyword>
<evidence type="ECO:0000259" key="2">
    <source>
        <dbReference type="Pfam" id="PF07727"/>
    </source>
</evidence>
<reference evidence="3" key="1">
    <citation type="submission" date="2023-04" db="EMBL/GenBank/DDBJ databases">
        <title>Phytophthora fragariaefolia NBRC 109709.</title>
        <authorList>
            <person name="Ichikawa N."/>
            <person name="Sato H."/>
            <person name="Tonouchi N."/>
        </authorList>
    </citation>
    <scope>NUCLEOTIDE SEQUENCE</scope>
    <source>
        <strain evidence="3">NBRC 109709</strain>
    </source>
</reference>
<feature type="domain" description="Reverse transcriptase Ty1/copia-type" evidence="2">
    <location>
        <begin position="2"/>
        <end position="118"/>
    </location>
</feature>
<protein>
    <submittedName>
        <fullName evidence="3">Unnamed protein product</fullName>
    </submittedName>
</protein>
<keyword evidence="1" id="KW-0732">Signal</keyword>
<dbReference type="OrthoDB" id="117958at2759"/>
<dbReference type="InterPro" id="IPR013103">
    <property type="entry name" value="RVT_2"/>
</dbReference>
<comment type="caution">
    <text evidence="3">The sequence shown here is derived from an EMBL/GenBank/DDBJ whole genome shotgun (WGS) entry which is preliminary data.</text>
</comment>
<gene>
    <name evidence="3" type="ORF">Pfra01_002080500</name>
</gene>
<dbReference type="Pfam" id="PF07727">
    <property type="entry name" value="RVT_2"/>
    <property type="match status" value="1"/>
</dbReference>
<name>A0A9W6XZY3_9STRA</name>
<dbReference type="SUPFAM" id="SSF56672">
    <property type="entry name" value="DNA/RNA polymerases"/>
    <property type="match status" value="1"/>
</dbReference>
<sequence length="173" mass="19688">MSSFRLLLAIAAELGLSVYGGDINTAYLNAKLAIRQYLRSINGYPCNVNGNVYVVLKALYGLRQSGREWNSELNQWLTDRGYQRSLTEPCLYYRFVEETIVYVLVYVDDILVATNNEQYKVKLFEGCGRNCHTKSFETYKCMCQKLANLTQCNMCLNNGGLAYSQFAPRPAIL</sequence>
<accession>A0A9W6XZY3</accession>
<evidence type="ECO:0000313" key="4">
    <source>
        <dbReference type="Proteomes" id="UP001165121"/>
    </source>
</evidence>
<dbReference type="AlphaFoldDB" id="A0A9W6XZY3"/>
<evidence type="ECO:0000256" key="1">
    <source>
        <dbReference type="SAM" id="SignalP"/>
    </source>
</evidence>
<proteinExistence type="predicted"/>
<evidence type="ECO:0000313" key="3">
    <source>
        <dbReference type="EMBL" id="GMF51463.1"/>
    </source>
</evidence>
<feature type="signal peptide" evidence="1">
    <location>
        <begin position="1"/>
        <end position="20"/>
    </location>
</feature>
<dbReference type="InterPro" id="IPR043502">
    <property type="entry name" value="DNA/RNA_pol_sf"/>
</dbReference>
<dbReference type="EMBL" id="BSXT01002909">
    <property type="protein sequence ID" value="GMF51463.1"/>
    <property type="molecule type" value="Genomic_DNA"/>
</dbReference>
<organism evidence="3 4">
    <name type="scientific">Phytophthora fragariaefolia</name>
    <dbReference type="NCBI Taxonomy" id="1490495"/>
    <lineage>
        <taxon>Eukaryota</taxon>
        <taxon>Sar</taxon>
        <taxon>Stramenopiles</taxon>
        <taxon>Oomycota</taxon>
        <taxon>Peronosporomycetes</taxon>
        <taxon>Peronosporales</taxon>
        <taxon>Peronosporaceae</taxon>
        <taxon>Phytophthora</taxon>
    </lineage>
</organism>
<feature type="chain" id="PRO_5040963543" evidence="1">
    <location>
        <begin position="21"/>
        <end position="173"/>
    </location>
</feature>
<dbReference type="Proteomes" id="UP001165121">
    <property type="component" value="Unassembled WGS sequence"/>
</dbReference>